<organism evidence="1 2">
    <name type="scientific">Exophiala bonariae</name>
    <dbReference type="NCBI Taxonomy" id="1690606"/>
    <lineage>
        <taxon>Eukaryota</taxon>
        <taxon>Fungi</taxon>
        <taxon>Dikarya</taxon>
        <taxon>Ascomycota</taxon>
        <taxon>Pezizomycotina</taxon>
        <taxon>Eurotiomycetes</taxon>
        <taxon>Chaetothyriomycetidae</taxon>
        <taxon>Chaetothyriales</taxon>
        <taxon>Herpotrichiellaceae</taxon>
        <taxon>Exophiala</taxon>
    </lineage>
</organism>
<gene>
    <name evidence="1" type="ORF">LTR84_012721</name>
</gene>
<sequence length="151" mass="16873">MRKCFVTGTNNGLDSVTTMTALLALHIESAINMAETDLVRSMARISISHVMLLLTQRKDLPVLKRALPIFDKILTEKNLYLIPPNNSIQGPTQPRSQENNMAETYASPTAQFSAFPSLMEPGSHHQSFDGDFLGFDFLDDWQIGQLDFADQ</sequence>
<dbReference type="Proteomes" id="UP001358417">
    <property type="component" value="Unassembled WGS sequence"/>
</dbReference>
<dbReference type="AlphaFoldDB" id="A0AAV9NG15"/>
<dbReference type="RefSeq" id="XP_064708138.1">
    <property type="nucleotide sequence ID" value="XM_064856238.1"/>
</dbReference>
<name>A0AAV9NG15_9EURO</name>
<dbReference type="GeneID" id="89980863"/>
<proteinExistence type="predicted"/>
<evidence type="ECO:0000313" key="2">
    <source>
        <dbReference type="Proteomes" id="UP001358417"/>
    </source>
</evidence>
<protein>
    <submittedName>
        <fullName evidence="1">Uncharacterized protein</fullName>
    </submittedName>
</protein>
<keyword evidence="2" id="KW-1185">Reference proteome</keyword>
<reference evidence="1 2" key="1">
    <citation type="submission" date="2023-08" db="EMBL/GenBank/DDBJ databases">
        <title>Black Yeasts Isolated from many extreme environments.</title>
        <authorList>
            <person name="Coleine C."/>
            <person name="Stajich J.E."/>
            <person name="Selbmann L."/>
        </authorList>
    </citation>
    <scope>NUCLEOTIDE SEQUENCE [LARGE SCALE GENOMIC DNA]</scope>
    <source>
        <strain evidence="1 2">CCFEE 5792</strain>
    </source>
</reference>
<dbReference type="EMBL" id="JAVRRD010000008">
    <property type="protein sequence ID" value="KAK5056168.1"/>
    <property type="molecule type" value="Genomic_DNA"/>
</dbReference>
<accession>A0AAV9NG15</accession>
<evidence type="ECO:0000313" key="1">
    <source>
        <dbReference type="EMBL" id="KAK5056168.1"/>
    </source>
</evidence>
<comment type="caution">
    <text evidence="1">The sequence shown here is derived from an EMBL/GenBank/DDBJ whole genome shotgun (WGS) entry which is preliminary data.</text>
</comment>